<sequence>MSYDSCKIIVLLREGWRRKILYIPINGQAGITIEIPQVQDAPDLHANGLIIPDKTTSGFFIILKF</sequence>
<comment type="caution">
    <text evidence="1">The sequence shown here is derived from an EMBL/GenBank/DDBJ whole genome shotgun (WGS) entry which is preliminary data.</text>
</comment>
<dbReference type="EMBL" id="QNBE01000078">
    <property type="protein sequence ID" value="RKX69553.1"/>
    <property type="molecule type" value="Genomic_DNA"/>
</dbReference>
<gene>
    <name evidence="1" type="ORF">DRP53_07815</name>
</gene>
<dbReference type="Proteomes" id="UP000268469">
    <property type="component" value="Unassembled WGS sequence"/>
</dbReference>
<organism evidence="1 2">
    <name type="scientific">candidate division WOR-3 bacterium</name>
    <dbReference type="NCBI Taxonomy" id="2052148"/>
    <lineage>
        <taxon>Bacteria</taxon>
        <taxon>Bacteria division WOR-3</taxon>
    </lineage>
</organism>
<evidence type="ECO:0000313" key="2">
    <source>
        <dbReference type="Proteomes" id="UP000268469"/>
    </source>
</evidence>
<proteinExistence type="predicted"/>
<evidence type="ECO:0000313" key="1">
    <source>
        <dbReference type="EMBL" id="RKX69553.1"/>
    </source>
</evidence>
<name>A0A660SFZ3_UNCW3</name>
<protein>
    <submittedName>
        <fullName evidence="1">Uncharacterized protein</fullName>
    </submittedName>
</protein>
<dbReference type="AlphaFoldDB" id="A0A660SFZ3"/>
<reference evidence="1 2" key="1">
    <citation type="submission" date="2018-06" db="EMBL/GenBank/DDBJ databases">
        <title>Extensive metabolic versatility and redundancy in microbially diverse, dynamic hydrothermal sediments.</title>
        <authorList>
            <person name="Dombrowski N."/>
            <person name="Teske A."/>
            <person name="Baker B.J."/>
        </authorList>
    </citation>
    <scope>NUCLEOTIDE SEQUENCE [LARGE SCALE GENOMIC DNA]</scope>
    <source>
        <strain evidence="1">B36_G15</strain>
    </source>
</reference>
<accession>A0A660SFZ3</accession>